<dbReference type="EMBL" id="DSMG01000122">
    <property type="protein sequence ID" value="HDX32293.1"/>
    <property type="molecule type" value="Genomic_DNA"/>
</dbReference>
<organism evidence="5">
    <name type="scientific">Caldilinea aerophila</name>
    <dbReference type="NCBI Taxonomy" id="133453"/>
    <lineage>
        <taxon>Bacteria</taxon>
        <taxon>Bacillati</taxon>
        <taxon>Chloroflexota</taxon>
        <taxon>Caldilineae</taxon>
        <taxon>Caldilineales</taxon>
        <taxon>Caldilineaceae</taxon>
        <taxon>Caldilinea</taxon>
    </lineage>
</organism>
<keyword evidence="1" id="KW-0479">Metal-binding</keyword>
<dbReference type="Gene3D" id="3.30.70.360">
    <property type="match status" value="1"/>
</dbReference>
<evidence type="ECO:0000256" key="2">
    <source>
        <dbReference type="ARBA" id="ARBA00022801"/>
    </source>
</evidence>
<dbReference type="Gene3D" id="3.40.630.10">
    <property type="entry name" value="Zn peptidases"/>
    <property type="match status" value="1"/>
</dbReference>
<dbReference type="InterPro" id="IPR017150">
    <property type="entry name" value="Pept_M20_glutamate_carboxypep"/>
</dbReference>
<dbReference type="GO" id="GO:0046872">
    <property type="term" value="F:metal ion binding"/>
    <property type="evidence" value="ECO:0007669"/>
    <property type="project" value="UniProtKB-KW"/>
</dbReference>
<dbReference type="InterPro" id="IPR050072">
    <property type="entry name" value="Peptidase_M20A"/>
</dbReference>
<dbReference type="SUPFAM" id="SSF53187">
    <property type="entry name" value="Zn-dependent exopeptidases"/>
    <property type="match status" value="1"/>
</dbReference>
<feature type="domain" description="Peptidase M20 dimerisation" evidence="4">
    <location>
        <begin position="180"/>
        <end position="268"/>
    </location>
</feature>
<dbReference type="PANTHER" id="PTHR43808">
    <property type="entry name" value="ACETYLORNITHINE DEACETYLASE"/>
    <property type="match status" value="1"/>
</dbReference>
<reference evidence="5" key="1">
    <citation type="journal article" date="2020" name="mSystems">
        <title>Genome- and Community-Level Interaction Insights into Carbon Utilization and Element Cycling Functions of Hydrothermarchaeota in Hydrothermal Sediment.</title>
        <authorList>
            <person name="Zhou Z."/>
            <person name="Liu Y."/>
            <person name="Xu W."/>
            <person name="Pan J."/>
            <person name="Luo Z.H."/>
            <person name="Li M."/>
        </authorList>
    </citation>
    <scope>NUCLEOTIDE SEQUENCE [LARGE SCALE GENOMIC DNA]</scope>
    <source>
        <strain evidence="5">SpSt-289</strain>
    </source>
</reference>
<evidence type="ECO:0000256" key="1">
    <source>
        <dbReference type="ARBA" id="ARBA00022723"/>
    </source>
</evidence>
<dbReference type="InterPro" id="IPR036264">
    <property type="entry name" value="Bact_exopeptidase_dim_dom"/>
</dbReference>
<keyword evidence="2" id="KW-0378">Hydrolase</keyword>
<dbReference type="InterPro" id="IPR011650">
    <property type="entry name" value="Peptidase_M20_dimer"/>
</dbReference>
<dbReference type="AlphaFoldDB" id="A0A7C1FM07"/>
<proteinExistence type="predicted"/>
<evidence type="ECO:0000259" key="4">
    <source>
        <dbReference type="Pfam" id="PF07687"/>
    </source>
</evidence>
<feature type="active site" description="Proton acceptor" evidence="3">
    <location>
        <position position="144"/>
    </location>
</feature>
<dbReference type="SUPFAM" id="SSF55031">
    <property type="entry name" value="Bacterial exopeptidase dimerisation domain"/>
    <property type="match status" value="1"/>
</dbReference>
<dbReference type="PIRSF" id="PIRSF037238">
    <property type="entry name" value="Carboxypeptidase_G2"/>
    <property type="match status" value="1"/>
</dbReference>
<accession>A0A7C1FM07</accession>
<name>A0A7C1FM07_9CHLR</name>
<dbReference type="Pfam" id="PF07687">
    <property type="entry name" value="M20_dimer"/>
    <property type="match status" value="1"/>
</dbReference>
<sequence>MFDYFHRRQGEMLETIRLFVSQETPSHDKPRLDAFADLLVSRLAAAGASVEVLVQPVRGNHVRAHFVHGNATEKPALVLCHYDTVWPVGSLTTHPFRTEDGKAYGPGIFDMQSSLALVEYALHSVRDLDLQLPRPIVLLITSDEEIGSGSSRTLIEEEARKAAYVLVMESPLPGGALKTRRKGTGSFTVETIGRAAHAGVDPYQGVNAIEEMAHQVLAIHALADRNAGTTLSVGVIEGGTATNVVPARAKARVDVRAWTQAEAERVAQGMAILKPVLPGAQVIVRGGWNRPPLERSATGAIFERVREIGRRLGMELEEGSTGGGSDGNFTGALGIPTLDGLGVPGAGAHADHEHILIDEIPGRAALLTAIWKELEPP</sequence>
<feature type="active site" evidence="3">
    <location>
        <position position="83"/>
    </location>
</feature>
<gene>
    <name evidence="5" type="ORF">ENQ20_12530</name>
</gene>
<dbReference type="InterPro" id="IPR002933">
    <property type="entry name" value="Peptidase_M20"/>
</dbReference>
<evidence type="ECO:0000313" key="5">
    <source>
        <dbReference type="EMBL" id="HDX32293.1"/>
    </source>
</evidence>
<dbReference type="Pfam" id="PF01546">
    <property type="entry name" value="Peptidase_M20"/>
    <property type="match status" value="1"/>
</dbReference>
<dbReference type="CDD" id="cd03885">
    <property type="entry name" value="M20_CPDG2"/>
    <property type="match status" value="1"/>
</dbReference>
<comment type="caution">
    <text evidence="5">The sequence shown here is derived from an EMBL/GenBank/DDBJ whole genome shotgun (WGS) entry which is preliminary data.</text>
</comment>
<dbReference type="PANTHER" id="PTHR43808:SF9">
    <property type="entry name" value="BLL0789 PROTEIN"/>
    <property type="match status" value="1"/>
</dbReference>
<evidence type="ECO:0000256" key="3">
    <source>
        <dbReference type="PIRSR" id="PIRSR037238-1"/>
    </source>
</evidence>
<dbReference type="GO" id="GO:0016787">
    <property type="term" value="F:hydrolase activity"/>
    <property type="evidence" value="ECO:0007669"/>
    <property type="project" value="UniProtKB-KW"/>
</dbReference>
<protein>
    <submittedName>
        <fullName evidence="5">M20 family peptidase</fullName>
    </submittedName>
</protein>